<keyword evidence="1" id="KW-0328">Glycosyltransferase</keyword>
<dbReference type="GO" id="GO:0016757">
    <property type="term" value="F:glycosyltransferase activity"/>
    <property type="evidence" value="ECO:0007669"/>
    <property type="project" value="UniProtKB-KW"/>
</dbReference>
<dbReference type="CDD" id="cd04194">
    <property type="entry name" value="GT8_A4GalT_like"/>
    <property type="match status" value="2"/>
</dbReference>
<dbReference type="EMBL" id="CP122959">
    <property type="protein sequence ID" value="WGI18757.1"/>
    <property type="molecule type" value="Genomic_DNA"/>
</dbReference>
<evidence type="ECO:0000256" key="3">
    <source>
        <dbReference type="ARBA" id="ARBA00022723"/>
    </source>
</evidence>
<evidence type="ECO:0000313" key="5">
    <source>
        <dbReference type="Proteomes" id="UP001179858"/>
    </source>
</evidence>
<name>A0AAF0GM78_LATSK</name>
<proteinExistence type="predicted"/>
<accession>A0AAF0GM78</accession>
<reference evidence="4" key="1">
    <citation type="submission" date="2023-04" db="EMBL/GenBank/DDBJ databases">
        <title>Novel strain of Lactilactobacillus sakei and use thereof.</title>
        <authorList>
            <person name="Kim S.Y."/>
        </authorList>
    </citation>
    <scope>NUCLEOTIDE SEQUENCE</scope>
    <source>
        <strain evidence="4">HUP1</strain>
    </source>
</reference>
<evidence type="ECO:0000313" key="4">
    <source>
        <dbReference type="EMBL" id="WGI18757.1"/>
    </source>
</evidence>
<keyword evidence="3" id="KW-0479">Metal-binding</keyword>
<dbReference type="Proteomes" id="UP001179858">
    <property type="component" value="Chromosome"/>
</dbReference>
<dbReference type="EC" id="2.-.-.-" evidence="4"/>
<dbReference type="GO" id="GO:0046872">
    <property type="term" value="F:metal ion binding"/>
    <property type="evidence" value="ECO:0007669"/>
    <property type="project" value="UniProtKB-KW"/>
</dbReference>
<dbReference type="InterPro" id="IPR029044">
    <property type="entry name" value="Nucleotide-diphossugar_trans"/>
</dbReference>
<dbReference type="Gene3D" id="3.90.550.10">
    <property type="entry name" value="Spore Coat Polysaccharide Biosynthesis Protein SpsA, Chain A"/>
    <property type="match status" value="2"/>
</dbReference>
<evidence type="ECO:0000256" key="1">
    <source>
        <dbReference type="ARBA" id="ARBA00022676"/>
    </source>
</evidence>
<dbReference type="PANTHER" id="PTHR13778">
    <property type="entry name" value="GLYCOSYLTRANSFERASE 8 DOMAIN-CONTAINING PROTEIN"/>
    <property type="match status" value="1"/>
</dbReference>
<dbReference type="InterPro" id="IPR002495">
    <property type="entry name" value="Glyco_trans_8"/>
</dbReference>
<sequence length="569" mass="65606">MKEMSAIKTIAIMVAADEQYADQLLLTLKSIREHCALETAVDLFVLSSDLPHATKSAVNRLMTLPHHVSFIAINPRRIKNFPGNNHFDQTAYYRILAPQILLARHIERVLYLDLDTLIRTDLTPLYDSDLEGNIIGAVIDPGKALTLKRLGVPQSQANNIYFNAGVLLIDTMLWETHHISQKILAMLVPYPGRRVNDIQDALNVVLAGRTKLLAPKWNVQNAILFKTYEPINNEYSQLFKQAITAPKIIHFTTEKKPWEVFLDHPYMSEYQVYLSQLPADKRDQINIVSAANSNFVEPLAILYASILNNNDDNRHYAFFVLSDQLTARDQATLRQITESFNAELTFIEVYETPLTAVIQDEQVLKTAYYRLLIPNLLPEIERVLYLDCDTLCLANLARLWDVELGNIPVAAVEDAGFHNRLAQMAIDYKSIRYFNAGVLLMNLTIWRQQKITEQILTFIKEYPQKLRFHDQDALNAILHDRWIHLHPKWNVQTSILMDFIVAPTERINRQFLSAQKEPGLIHFCGSEKPWDKSSTHPYTPQYRFYKSRFLENNNPVPFRANTTFDEYHS</sequence>
<dbReference type="PANTHER" id="PTHR13778:SF47">
    <property type="entry name" value="LIPOPOLYSACCHARIDE 1,3-GALACTOSYLTRANSFERASE"/>
    <property type="match status" value="1"/>
</dbReference>
<dbReference type="Pfam" id="PF01501">
    <property type="entry name" value="Glyco_transf_8"/>
    <property type="match status" value="2"/>
</dbReference>
<gene>
    <name evidence="4" type="ORF">QBD03_08370</name>
</gene>
<dbReference type="AlphaFoldDB" id="A0AAF0GM78"/>
<dbReference type="RefSeq" id="WP_280102706.1">
    <property type="nucleotide sequence ID" value="NZ_CP122959.1"/>
</dbReference>
<keyword evidence="2 4" id="KW-0808">Transferase</keyword>
<dbReference type="InterPro" id="IPR050748">
    <property type="entry name" value="Glycosyltrans_8_dom-fam"/>
</dbReference>
<protein>
    <submittedName>
        <fullName evidence="4">Glycosyltransferase family 8 protein</fullName>
        <ecNumber evidence="4">2.-.-.-</ecNumber>
    </submittedName>
</protein>
<evidence type="ECO:0000256" key="2">
    <source>
        <dbReference type="ARBA" id="ARBA00022679"/>
    </source>
</evidence>
<dbReference type="SUPFAM" id="SSF53448">
    <property type="entry name" value="Nucleotide-diphospho-sugar transferases"/>
    <property type="match status" value="2"/>
</dbReference>
<organism evidence="4 5">
    <name type="scientific">Latilactobacillus sakei</name>
    <name type="common">Lactobacillus sakei</name>
    <dbReference type="NCBI Taxonomy" id="1599"/>
    <lineage>
        <taxon>Bacteria</taxon>
        <taxon>Bacillati</taxon>
        <taxon>Bacillota</taxon>
        <taxon>Bacilli</taxon>
        <taxon>Lactobacillales</taxon>
        <taxon>Lactobacillaceae</taxon>
        <taxon>Latilactobacillus</taxon>
    </lineage>
</organism>